<gene>
    <name evidence="3" type="ORF">M409DRAFT_49114</name>
</gene>
<feature type="compositionally biased region" description="Polar residues" evidence="1">
    <location>
        <begin position="131"/>
        <end position="172"/>
    </location>
</feature>
<dbReference type="Proteomes" id="UP000799537">
    <property type="component" value="Unassembled WGS sequence"/>
</dbReference>
<name>A0A6A6D5C2_ZASCE</name>
<feature type="chain" id="PRO_5025394707" evidence="2">
    <location>
        <begin position="19"/>
        <end position="334"/>
    </location>
</feature>
<dbReference type="RefSeq" id="XP_033675144.1">
    <property type="nucleotide sequence ID" value="XM_033811148.1"/>
</dbReference>
<organism evidence="3 4">
    <name type="scientific">Zasmidium cellare ATCC 36951</name>
    <dbReference type="NCBI Taxonomy" id="1080233"/>
    <lineage>
        <taxon>Eukaryota</taxon>
        <taxon>Fungi</taxon>
        <taxon>Dikarya</taxon>
        <taxon>Ascomycota</taxon>
        <taxon>Pezizomycotina</taxon>
        <taxon>Dothideomycetes</taxon>
        <taxon>Dothideomycetidae</taxon>
        <taxon>Mycosphaerellales</taxon>
        <taxon>Mycosphaerellaceae</taxon>
        <taxon>Zasmidium</taxon>
    </lineage>
</organism>
<evidence type="ECO:0000256" key="2">
    <source>
        <dbReference type="SAM" id="SignalP"/>
    </source>
</evidence>
<dbReference type="EMBL" id="ML993579">
    <property type="protein sequence ID" value="KAF2174255.1"/>
    <property type="molecule type" value="Genomic_DNA"/>
</dbReference>
<feature type="region of interest" description="Disordered" evidence="1">
    <location>
        <begin position="94"/>
        <end position="172"/>
    </location>
</feature>
<sequence>MVPTYTLAALAMLGTSWAAPFAEPVPTDLPASSSTQTSINQLRDQLGRLTDAISPDRSINAQNGFKEVDAQFQNIAGLVKTPGNATSATFSISTPSGVSSMATSPASGSATPTSQQSPAATASVAPPETFPTHNPSLSTPTSTAARPENSSTQEPSEIDTLTNTPATTPSVTAKLSPSAFTIATTTGTAAPADLTSAYNALLDSIDQFNNSLTTYGDQSVEAQRDIDDLSKKSIRYDQTAIGSVDLEKQTEAGCALPNNNENAAAIVFPKPANQTEAFSYVQQIHSNVVKTYEYFRQGNTDPQNIQGNFCTIASTWTALADWVGNYGLFNKTML</sequence>
<feature type="compositionally biased region" description="Low complexity" evidence="1">
    <location>
        <begin position="99"/>
        <end position="114"/>
    </location>
</feature>
<keyword evidence="2" id="KW-0732">Signal</keyword>
<evidence type="ECO:0000256" key="1">
    <source>
        <dbReference type="SAM" id="MobiDB-lite"/>
    </source>
</evidence>
<protein>
    <submittedName>
        <fullName evidence="3">Uncharacterized protein</fullName>
    </submittedName>
</protein>
<keyword evidence="4" id="KW-1185">Reference proteome</keyword>
<dbReference type="GeneID" id="54564420"/>
<evidence type="ECO:0000313" key="3">
    <source>
        <dbReference type="EMBL" id="KAF2174255.1"/>
    </source>
</evidence>
<dbReference type="AlphaFoldDB" id="A0A6A6D5C2"/>
<reference evidence="3" key="1">
    <citation type="journal article" date="2020" name="Stud. Mycol.">
        <title>101 Dothideomycetes genomes: a test case for predicting lifestyles and emergence of pathogens.</title>
        <authorList>
            <person name="Haridas S."/>
            <person name="Albert R."/>
            <person name="Binder M."/>
            <person name="Bloem J."/>
            <person name="Labutti K."/>
            <person name="Salamov A."/>
            <person name="Andreopoulos B."/>
            <person name="Baker S."/>
            <person name="Barry K."/>
            <person name="Bills G."/>
            <person name="Bluhm B."/>
            <person name="Cannon C."/>
            <person name="Castanera R."/>
            <person name="Culley D."/>
            <person name="Daum C."/>
            <person name="Ezra D."/>
            <person name="Gonzalez J."/>
            <person name="Henrissat B."/>
            <person name="Kuo A."/>
            <person name="Liang C."/>
            <person name="Lipzen A."/>
            <person name="Lutzoni F."/>
            <person name="Magnuson J."/>
            <person name="Mondo S."/>
            <person name="Nolan M."/>
            <person name="Ohm R."/>
            <person name="Pangilinan J."/>
            <person name="Park H.-J."/>
            <person name="Ramirez L."/>
            <person name="Alfaro M."/>
            <person name="Sun H."/>
            <person name="Tritt A."/>
            <person name="Yoshinaga Y."/>
            <person name="Zwiers L.-H."/>
            <person name="Turgeon B."/>
            <person name="Goodwin S."/>
            <person name="Spatafora J."/>
            <person name="Crous P."/>
            <person name="Grigoriev I."/>
        </authorList>
    </citation>
    <scope>NUCLEOTIDE SEQUENCE</scope>
    <source>
        <strain evidence="3">ATCC 36951</strain>
    </source>
</reference>
<feature type="signal peptide" evidence="2">
    <location>
        <begin position="1"/>
        <end position="18"/>
    </location>
</feature>
<evidence type="ECO:0000313" key="4">
    <source>
        <dbReference type="Proteomes" id="UP000799537"/>
    </source>
</evidence>
<proteinExistence type="predicted"/>
<accession>A0A6A6D5C2</accession>